<dbReference type="STRING" id="237682.SAMN05421676_10656"/>
<dbReference type="InterPro" id="IPR041489">
    <property type="entry name" value="PDZ_6"/>
</dbReference>
<gene>
    <name evidence="3" type="ORF">SAMN05421676_10656</name>
</gene>
<sequence>MKKREIMRIMIGLILLVSFLSIPFISPVKQYISIPNQVTLFEKQESYALPTLAGSVPSSDKEEDQNVTQAFSNQVFPKRPGKSSLIYEFAGLPLKKVNVEVLEDLKVVPGGQSIGVRLHTLGVLVVGHHLIPTDQGKVSPGEESGIKVGDILLEINGKEIKKVEQVASILEKEEGKKLNVKVKRNEKTFTTTLEPQYDKQDAKYRLGLYIRDSAAGIGTMTFYHPDTKRYGALGHVISDMDTRKPIEIHDGKLVKSNVTSIDKGQNGMPGEKNAEFSVEDKSIGNITRNSPFGIFGKLNENVKNDVMDKPMPIALSNQVKEGPAQILTVLEGEKVEKFDVEIVSSVPQKHPSTKGMIIKITDDKLLKETGGIVQGMSGSPIIQDGKLVGAITHVFVNDSTSGYGVHIEWMLQEAGIDIYKNDGQQKAS</sequence>
<reference evidence="4" key="1">
    <citation type="submission" date="2016-10" db="EMBL/GenBank/DDBJ databases">
        <authorList>
            <person name="Varghese N."/>
            <person name="Submissions S."/>
        </authorList>
    </citation>
    <scope>NUCLEOTIDE SEQUENCE [LARGE SCALE GENOMIC DNA]</scope>
    <source>
        <strain evidence="4">CGMCC 1.3566</strain>
    </source>
</reference>
<dbReference type="SMART" id="SM00228">
    <property type="entry name" value="PDZ"/>
    <property type="match status" value="1"/>
</dbReference>
<dbReference type="GO" id="GO:0008236">
    <property type="term" value="F:serine-type peptidase activity"/>
    <property type="evidence" value="ECO:0007669"/>
    <property type="project" value="UniProtKB-KW"/>
</dbReference>
<dbReference type="NCBIfam" id="TIGR02860">
    <property type="entry name" value="spore_IV_B"/>
    <property type="match status" value="1"/>
</dbReference>
<dbReference type="SUPFAM" id="SSF50494">
    <property type="entry name" value="Trypsin-like serine proteases"/>
    <property type="match status" value="1"/>
</dbReference>
<evidence type="ECO:0000259" key="2">
    <source>
        <dbReference type="PROSITE" id="PS51494"/>
    </source>
</evidence>
<dbReference type="Gene3D" id="2.30.42.10">
    <property type="match status" value="1"/>
</dbReference>
<dbReference type="Pfam" id="PF05580">
    <property type="entry name" value="Peptidase_S55"/>
    <property type="match status" value="1"/>
</dbReference>
<dbReference type="InterPro" id="IPR014219">
    <property type="entry name" value="SpoIVB"/>
</dbReference>
<dbReference type="Proteomes" id="UP000199095">
    <property type="component" value="Unassembled WGS sequence"/>
</dbReference>
<dbReference type="PROSITE" id="PS51494">
    <property type="entry name" value="SPOIVB"/>
    <property type="match status" value="1"/>
</dbReference>
<keyword evidence="1" id="KW-0645">Protease</keyword>
<dbReference type="AlphaFoldDB" id="A0A1I0FQT0"/>
<organism evidence="3 4">
    <name type="scientific">Salinibacillus kushneri</name>
    <dbReference type="NCBI Taxonomy" id="237682"/>
    <lineage>
        <taxon>Bacteria</taxon>
        <taxon>Bacillati</taxon>
        <taxon>Bacillota</taxon>
        <taxon>Bacilli</taxon>
        <taxon>Bacillales</taxon>
        <taxon>Bacillaceae</taxon>
        <taxon>Salinibacillus</taxon>
    </lineage>
</organism>
<protein>
    <submittedName>
        <fullName evidence="3">Stage IV sporulation protein B</fullName>
    </submittedName>
</protein>
<proteinExistence type="predicted"/>
<evidence type="ECO:0000313" key="3">
    <source>
        <dbReference type="EMBL" id="SET60724.1"/>
    </source>
</evidence>
<dbReference type="InterPro" id="IPR008763">
    <property type="entry name" value="Peptidase_S55"/>
</dbReference>
<feature type="domain" description="Peptidase S55" evidence="2">
    <location>
        <begin position="187"/>
        <end position="426"/>
    </location>
</feature>
<dbReference type="InterPro" id="IPR009003">
    <property type="entry name" value="Peptidase_S1_PA"/>
</dbReference>
<name>A0A1I0FQT0_9BACI</name>
<dbReference type="InterPro" id="IPR036034">
    <property type="entry name" value="PDZ_sf"/>
</dbReference>
<evidence type="ECO:0000313" key="4">
    <source>
        <dbReference type="Proteomes" id="UP000199095"/>
    </source>
</evidence>
<evidence type="ECO:0000256" key="1">
    <source>
        <dbReference type="ARBA" id="ARBA00022825"/>
    </source>
</evidence>
<keyword evidence="4" id="KW-1185">Reference proteome</keyword>
<keyword evidence="1" id="KW-0720">Serine protease</keyword>
<dbReference type="Pfam" id="PF17820">
    <property type="entry name" value="PDZ_6"/>
    <property type="match status" value="1"/>
</dbReference>
<dbReference type="InterPro" id="IPR001478">
    <property type="entry name" value="PDZ"/>
</dbReference>
<accession>A0A1I0FQT0</accession>
<dbReference type="EMBL" id="FOHJ01000006">
    <property type="protein sequence ID" value="SET60724.1"/>
    <property type="molecule type" value="Genomic_DNA"/>
</dbReference>
<dbReference type="SUPFAM" id="SSF50156">
    <property type="entry name" value="PDZ domain-like"/>
    <property type="match status" value="1"/>
</dbReference>
<keyword evidence="1" id="KW-0378">Hydrolase</keyword>